<dbReference type="AlphaFoldDB" id="A0A6P6RXN6"/>
<keyword evidence="4 7" id="KW-0963">Cytoplasm</keyword>
<dbReference type="Gene3D" id="3.90.1150.210">
    <property type="entry name" value="F-actin capping protein, beta subunit"/>
    <property type="match status" value="1"/>
</dbReference>
<dbReference type="GeneID" id="34621651"/>
<comment type="similarity">
    <text evidence="2 7">Belongs to the F-actin-capping protein beta subunit family.</text>
</comment>
<comment type="subunit">
    <text evidence="7">Heterodimer of an alpha and a beta subunit.</text>
</comment>
<evidence type="ECO:0000256" key="2">
    <source>
        <dbReference type="ARBA" id="ARBA00006039"/>
    </source>
</evidence>
<keyword evidence="5 7" id="KW-0009">Actin-binding</keyword>
<dbReference type="RefSeq" id="XP_026192152.1">
    <property type="nucleotide sequence ID" value="XM_026336367.1"/>
</dbReference>
<evidence type="ECO:0000313" key="8">
    <source>
        <dbReference type="Proteomes" id="UP000515125"/>
    </source>
</evidence>
<keyword evidence="8" id="KW-1185">Reference proteome</keyword>
<evidence type="ECO:0000256" key="7">
    <source>
        <dbReference type="RuleBase" id="RU365078"/>
    </source>
</evidence>
<dbReference type="PANTHER" id="PTHR10619:SF0">
    <property type="entry name" value="F-ACTIN-CAPPING PROTEIN SUBUNIT BETA ISOFORMS 1 AND 2"/>
    <property type="match status" value="1"/>
</dbReference>
<comment type="subcellular location">
    <subcellularLocation>
        <location evidence="1 7">Cytoplasm</location>
        <location evidence="1 7">Cytoskeleton</location>
    </subcellularLocation>
</comment>
<proteinExistence type="inferred from homology"/>
<sequence length="335" mass="35828">MSGYSGQQKEAADLAACLVRTSPLSRINESIAHASKRAEALEPCVLFLLAAALCPAVENLLKEKYQGLPELIIDPEVGKYFIATPFNKLKASFRSPWTDAWLPPIPEAAKPAPHLRQLEAQFNAAYDAYRDAHYGSGVSSVYVWPLQNHDGFAAAFLLLKEVAVDEAVRPLCFFSHRLEVTLTATNAHYRASSHLLLLVPCEGDASLKGGVSTLLSRSVEQTQKVQDARAAATAGSGAPMGPQHLAVGGPLIERNEAALLDAAGETRACCSEAAAAAGAADYPRLTFFARAKPDENLGDKRAWRATTCARDFLCGGVGPCGCAVPLPRTRTEKIL</sequence>
<evidence type="ECO:0000256" key="5">
    <source>
        <dbReference type="ARBA" id="ARBA00023203"/>
    </source>
</evidence>
<evidence type="ECO:0000313" key="9">
    <source>
        <dbReference type="RefSeq" id="XP_026192152.1"/>
    </source>
</evidence>
<keyword evidence="3 7" id="KW-0117">Actin capping</keyword>
<dbReference type="Pfam" id="PF01115">
    <property type="entry name" value="F_actin_cap_B"/>
    <property type="match status" value="1"/>
</dbReference>
<dbReference type="InterPro" id="IPR043175">
    <property type="entry name" value="CAPZB_N"/>
</dbReference>
<comment type="function">
    <text evidence="7">F-actin-capping proteins bind in a Ca(2+)-independent manner to the fast growing ends of actin filaments (barbed end) thereby blocking the exchange of subunits at these ends. Unlike other capping proteins (such as gelsolin and severin), these proteins do not sever actin filaments.</text>
</comment>
<dbReference type="GO" id="GO:0008290">
    <property type="term" value="C:F-actin capping protein complex"/>
    <property type="evidence" value="ECO:0007669"/>
    <property type="project" value="UniProtKB-UniRule"/>
</dbReference>
<keyword evidence="6 7" id="KW-0206">Cytoskeleton</keyword>
<dbReference type="Gene3D" id="1.20.58.570">
    <property type="match status" value="1"/>
</dbReference>
<evidence type="ECO:0000256" key="6">
    <source>
        <dbReference type="ARBA" id="ARBA00023212"/>
    </source>
</evidence>
<dbReference type="SUPFAM" id="SSF90096">
    <property type="entry name" value="Subunits of heterodimeric actin filament capping protein Capz"/>
    <property type="match status" value="1"/>
</dbReference>
<dbReference type="GO" id="GO:0051016">
    <property type="term" value="P:barbed-end actin filament capping"/>
    <property type="evidence" value="ECO:0007669"/>
    <property type="project" value="UniProtKB-UniRule"/>
</dbReference>
<organism evidence="8 9">
    <name type="scientific">Cyclospora cayetanensis</name>
    <dbReference type="NCBI Taxonomy" id="88456"/>
    <lineage>
        <taxon>Eukaryota</taxon>
        <taxon>Sar</taxon>
        <taxon>Alveolata</taxon>
        <taxon>Apicomplexa</taxon>
        <taxon>Conoidasida</taxon>
        <taxon>Coccidia</taxon>
        <taxon>Eucoccidiorida</taxon>
        <taxon>Eimeriorina</taxon>
        <taxon>Eimeriidae</taxon>
        <taxon>Cyclospora</taxon>
    </lineage>
</organism>
<dbReference type="PANTHER" id="PTHR10619">
    <property type="entry name" value="F-ACTIN-CAPPING PROTEIN SUBUNIT BETA"/>
    <property type="match status" value="1"/>
</dbReference>
<reference evidence="9" key="1">
    <citation type="submission" date="2025-08" db="UniProtKB">
        <authorList>
            <consortium name="RefSeq"/>
        </authorList>
    </citation>
    <scope>IDENTIFICATION</scope>
</reference>
<dbReference type="GO" id="GO:0000902">
    <property type="term" value="P:cell morphogenesis"/>
    <property type="evidence" value="ECO:0007669"/>
    <property type="project" value="TreeGrafter"/>
</dbReference>
<evidence type="ECO:0000256" key="1">
    <source>
        <dbReference type="ARBA" id="ARBA00004245"/>
    </source>
</evidence>
<dbReference type="Proteomes" id="UP000515125">
    <property type="component" value="Unplaced"/>
</dbReference>
<protein>
    <recommendedName>
        <fullName evidence="7">F-actin-capping protein subunit beta</fullName>
    </recommendedName>
</protein>
<evidence type="ECO:0000256" key="3">
    <source>
        <dbReference type="ARBA" id="ARBA00022467"/>
    </source>
</evidence>
<evidence type="ECO:0000256" key="4">
    <source>
        <dbReference type="ARBA" id="ARBA00022490"/>
    </source>
</evidence>
<dbReference type="InterPro" id="IPR001698">
    <property type="entry name" value="CAPZB"/>
</dbReference>
<dbReference type="InterPro" id="IPR037282">
    <property type="entry name" value="CapZ_alpha/beta"/>
</dbReference>
<accession>A0A6P6RXN6</accession>
<name>A0A6P6RXN6_9EIME</name>
<gene>
    <name evidence="9" type="primary">LOC34621651</name>
</gene>
<dbReference type="GO" id="GO:0051015">
    <property type="term" value="F:actin filament binding"/>
    <property type="evidence" value="ECO:0007669"/>
    <property type="project" value="TreeGrafter"/>
</dbReference>
<dbReference type="OrthoDB" id="347804at2759"/>
<dbReference type="InterPro" id="IPR042276">
    <property type="entry name" value="CapZ_alpha/beta_2"/>
</dbReference>